<dbReference type="PANTHER" id="PTHR45791:SF1">
    <property type="entry name" value="CALCIUM AND INTEGRIN BINDING FAMILY MEMBER 1"/>
    <property type="match status" value="1"/>
</dbReference>
<accession>A0ABD0KJY9</accession>
<dbReference type="SMART" id="SM00054">
    <property type="entry name" value="EFh"/>
    <property type="match status" value="2"/>
</dbReference>
<name>A0ABD0KJY9_9CAEN</name>
<dbReference type="FunFam" id="1.10.238.10:FF:000035">
    <property type="entry name" value="Calcium and integrin-binding family member 2"/>
    <property type="match status" value="1"/>
</dbReference>
<dbReference type="GO" id="GO:0005509">
    <property type="term" value="F:calcium ion binding"/>
    <property type="evidence" value="ECO:0007669"/>
    <property type="project" value="UniProtKB-ARBA"/>
</dbReference>
<evidence type="ECO:0000256" key="4">
    <source>
        <dbReference type="ARBA" id="ARBA00022842"/>
    </source>
</evidence>
<dbReference type="AlphaFoldDB" id="A0ABD0KJY9"/>
<dbReference type="PROSITE" id="PS00018">
    <property type="entry name" value="EF_HAND_1"/>
    <property type="match status" value="2"/>
</dbReference>
<keyword evidence="4" id="KW-0460">Magnesium</keyword>
<keyword evidence="1" id="KW-0479">Metal-binding</keyword>
<keyword evidence="7" id="KW-1185">Reference proteome</keyword>
<reference evidence="6 7" key="1">
    <citation type="journal article" date="2023" name="Sci. Data">
        <title>Genome assembly of the Korean intertidal mud-creeper Batillaria attramentaria.</title>
        <authorList>
            <person name="Patra A.K."/>
            <person name="Ho P.T."/>
            <person name="Jun S."/>
            <person name="Lee S.J."/>
            <person name="Kim Y."/>
            <person name="Won Y.J."/>
        </authorList>
    </citation>
    <scope>NUCLEOTIDE SEQUENCE [LARGE SCALE GENOMIC DNA]</scope>
    <source>
        <strain evidence="6">Wonlab-2016</strain>
    </source>
</reference>
<evidence type="ECO:0000313" key="6">
    <source>
        <dbReference type="EMBL" id="KAK7487526.1"/>
    </source>
</evidence>
<feature type="domain" description="EF-hand" evidence="5">
    <location>
        <begin position="98"/>
        <end position="133"/>
    </location>
</feature>
<dbReference type="InterPro" id="IPR018247">
    <property type="entry name" value="EF_Hand_1_Ca_BS"/>
</dbReference>
<sequence length="184" mass="20965">MGASQSAFTEQELDDYQTLTYLTKKEILHVHHRFASLNETAVRLDKNAKLPFNTIMELPELKVNPFKDQIMKVFSSSGDGMTFEDFLDMMSVFSDNAPKPVKVEYAFRIYDFDGDDMISSADLREVISRLTGEGNGLSEEQMQQLIDNILEEADLDDDDALSFAEFEHVISKAPDFVSSFRIRL</sequence>
<proteinExistence type="predicted"/>
<keyword evidence="2" id="KW-0677">Repeat</keyword>
<gene>
    <name evidence="6" type="ORF">BaRGS_00021228</name>
</gene>
<keyword evidence="3" id="KW-0106">Calcium</keyword>
<evidence type="ECO:0000256" key="1">
    <source>
        <dbReference type="ARBA" id="ARBA00022723"/>
    </source>
</evidence>
<dbReference type="Pfam" id="PF13499">
    <property type="entry name" value="EF-hand_7"/>
    <property type="match status" value="1"/>
</dbReference>
<evidence type="ECO:0000259" key="5">
    <source>
        <dbReference type="PROSITE" id="PS50222"/>
    </source>
</evidence>
<dbReference type="PANTHER" id="PTHR45791">
    <property type="entry name" value="CALCIUM AND INTEGRIN BINDING FAMILY MEMBER 2"/>
    <property type="match status" value="1"/>
</dbReference>
<dbReference type="InterPro" id="IPR051433">
    <property type="entry name" value="CIBP"/>
</dbReference>
<dbReference type="SUPFAM" id="SSF47473">
    <property type="entry name" value="EF-hand"/>
    <property type="match status" value="1"/>
</dbReference>
<dbReference type="InterPro" id="IPR011992">
    <property type="entry name" value="EF-hand-dom_pair"/>
</dbReference>
<dbReference type="EMBL" id="JACVVK020000163">
    <property type="protein sequence ID" value="KAK7487526.1"/>
    <property type="molecule type" value="Genomic_DNA"/>
</dbReference>
<dbReference type="Proteomes" id="UP001519460">
    <property type="component" value="Unassembled WGS sequence"/>
</dbReference>
<organism evidence="6 7">
    <name type="scientific">Batillaria attramentaria</name>
    <dbReference type="NCBI Taxonomy" id="370345"/>
    <lineage>
        <taxon>Eukaryota</taxon>
        <taxon>Metazoa</taxon>
        <taxon>Spiralia</taxon>
        <taxon>Lophotrochozoa</taxon>
        <taxon>Mollusca</taxon>
        <taxon>Gastropoda</taxon>
        <taxon>Caenogastropoda</taxon>
        <taxon>Sorbeoconcha</taxon>
        <taxon>Cerithioidea</taxon>
        <taxon>Batillariidae</taxon>
        <taxon>Batillaria</taxon>
    </lineage>
</organism>
<comment type="caution">
    <text evidence="6">The sequence shown here is derived from an EMBL/GenBank/DDBJ whole genome shotgun (WGS) entry which is preliminary data.</text>
</comment>
<dbReference type="PROSITE" id="PS50222">
    <property type="entry name" value="EF_HAND_2"/>
    <property type="match status" value="2"/>
</dbReference>
<evidence type="ECO:0000256" key="2">
    <source>
        <dbReference type="ARBA" id="ARBA00022737"/>
    </source>
</evidence>
<dbReference type="InterPro" id="IPR002048">
    <property type="entry name" value="EF_hand_dom"/>
</dbReference>
<dbReference type="Gene3D" id="1.10.238.10">
    <property type="entry name" value="EF-hand"/>
    <property type="match status" value="2"/>
</dbReference>
<protein>
    <recommendedName>
        <fullName evidence="5">EF-hand domain-containing protein</fullName>
    </recommendedName>
</protein>
<feature type="domain" description="EF-hand" evidence="5">
    <location>
        <begin position="141"/>
        <end position="176"/>
    </location>
</feature>
<evidence type="ECO:0000313" key="7">
    <source>
        <dbReference type="Proteomes" id="UP001519460"/>
    </source>
</evidence>
<evidence type="ECO:0000256" key="3">
    <source>
        <dbReference type="ARBA" id="ARBA00022837"/>
    </source>
</evidence>